<accession>A0A1W0WG97</accession>
<comment type="caution">
    <text evidence="1">The sequence shown here is derived from an EMBL/GenBank/DDBJ whole genome shotgun (WGS) entry which is preliminary data.</text>
</comment>
<dbReference type="Proteomes" id="UP000192578">
    <property type="component" value="Unassembled WGS sequence"/>
</dbReference>
<protein>
    <recommendedName>
        <fullName evidence="3">Potential DNA-binding domain-containing protein</fullName>
    </recommendedName>
</protein>
<proteinExistence type="predicted"/>
<name>A0A1W0WG97_HYPEX</name>
<sequence length="348" mass="38888">MANCCRVPTTKRPTTTTVKALEHPLVQAWKRNLKDLQGHRHFFHRMGILENESAFLLYLEILEAIDSARSKGKVRLNQCPSSNAWEGSCQEPASIVSLFCAKHAAIYDDRQMFFTICTQCKAAEPPGCSNPARDNVAFYYHQKSNLCLMHQTKVINSRKKPLKRRQSGQVLEVLKIQQRAVASVIAQYLEQNATSTSTSTLPSSQASRNPCVTDSAETTPVAAVAFSPIELTPPASPTDCSAPYASIPPWPCSSSQQDEVLNLPVDELIFDAPMAQADFKAVLDDIFEPEEEDLEEAIMGNELFLDAIESLTYEVAQEGDSLSNRMDWTLQVLDEMEWRSNIEIETLR</sequence>
<reference evidence="2" key="1">
    <citation type="submission" date="2017-01" db="EMBL/GenBank/DDBJ databases">
        <title>Comparative genomics of anhydrobiosis in the tardigrade Hypsibius dujardini.</title>
        <authorList>
            <person name="Yoshida Y."/>
            <person name="Koutsovoulos G."/>
            <person name="Laetsch D."/>
            <person name="Stevens L."/>
            <person name="Kumar S."/>
            <person name="Horikawa D."/>
            <person name="Ishino K."/>
            <person name="Komine S."/>
            <person name="Tomita M."/>
            <person name="Blaxter M."/>
            <person name="Arakawa K."/>
        </authorList>
    </citation>
    <scope>NUCLEOTIDE SEQUENCE [LARGE SCALE GENOMIC DNA]</scope>
    <source>
        <strain evidence="2">Z151</strain>
    </source>
</reference>
<evidence type="ECO:0000313" key="1">
    <source>
        <dbReference type="EMBL" id="OQV14153.1"/>
    </source>
</evidence>
<keyword evidence="2" id="KW-1185">Reference proteome</keyword>
<dbReference type="AlphaFoldDB" id="A0A1W0WG97"/>
<evidence type="ECO:0000313" key="2">
    <source>
        <dbReference type="Proteomes" id="UP000192578"/>
    </source>
</evidence>
<dbReference type="EMBL" id="MTYJ01000109">
    <property type="protein sequence ID" value="OQV14153.1"/>
    <property type="molecule type" value="Genomic_DNA"/>
</dbReference>
<organism evidence="1 2">
    <name type="scientific">Hypsibius exemplaris</name>
    <name type="common">Freshwater tardigrade</name>
    <dbReference type="NCBI Taxonomy" id="2072580"/>
    <lineage>
        <taxon>Eukaryota</taxon>
        <taxon>Metazoa</taxon>
        <taxon>Ecdysozoa</taxon>
        <taxon>Tardigrada</taxon>
        <taxon>Eutardigrada</taxon>
        <taxon>Parachela</taxon>
        <taxon>Hypsibioidea</taxon>
        <taxon>Hypsibiidae</taxon>
        <taxon>Hypsibius</taxon>
    </lineage>
</organism>
<gene>
    <name evidence="1" type="ORF">BV898_11626</name>
</gene>
<evidence type="ECO:0008006" key="3">
    <source>
        <dbReference type="Google" id="ProtNLM"/>
    </source>
</evidence>